<dbReference type="PANTHER" id="PTHR47089:SF1">
    <property type="entry name" value="GUANOSINE ABC TRANSPORTER PERMEASE PROTEIN NUPP"/>
    <property type="match status" value="1"/>
</dbReference>
<dbReference type="EMBL" id="JANLCJ010000004">
    <property type="protein sequence ID" value="MCS5734363.1"/>
    <property type="molecule type" value="Genomic_DNA"/>
</dbReference>
<feature type="transmembrane region" description="Helical" evidence="7">
    <location>
        <begin position="193"/>
        <end position="215"/>
    </location>
</feature>
<reference evidence="8" key="1">
    <citation type="submission" date="2022-08" db="EMBL/GenBank/DDBJ databases">
        <authorList>
            <person name="Deng Y."/>
            <person name="Han X.-F."/>
            <person name="Zhang Y.-Q."/>
        </authorList>
    </citation>
    <scope>NUCLEOTIDE SEQUENCE</scope>
    <source>
        <strain evidence="8">CPCC 203386</strain>
    </source>
</reference>
<feature type="transmembrane region" description="Helical" evidence="7">
    <location>
        <begin position="312"/>
        <end position="332"/>
    </location>
</feature>
<evidence type="ECO:0000256" key="6">
    <source>
        <dbReference type="SAM" id="MobiDB-lite"/>
    </source>
</evidence>
<keyword evidence="9" id="KW-1185">Reference proteome</keyword>
<feature type="transmembrane region" description="Helical" evidence="7">
    <location>
        <begin position="236"/>
        <end position="257"/>
    </location>
</feature>
<evidence type="ECO:0000313" key="9">
    <source>
        <dbReference type="Proteomes" id="UP001165586"/>
    </source>
</evidence>
<protein>
    <submittedName>
        <fullName evidence="8">ABC transporter permease</fullName>
    </submittedName>
</protein>
<feature type="transmembrane region" description="Helical" evidence="7">
    <location>
        <begin position="54"/>
        <end position="72"/>
    </location>
</feature>
<feature type="transmembrane region" description="Helical" evidence="7">
    <location>
        <begin position="105"/>
        <end position="125"/>
    </location>
</feature>
<evidence type="ECO:0000256" key="3">
    <source>
        <dbReference type="ARBA" id="ARBA00022692"/>
    </source>
</evidence>
<proteinExistence type="predicted"/>
<keyword evidence="3 7" id="KW-0812">Transmembrane</keyword>
<evidence type="ECO:0000256" key="2">
    <source>
        <dbReference type="ARBA" id="ARBA00022475"/>
    </source>
</evidence>
<evidence type="ECO:0000313" key="8">
    <source>
        <dbReference type="EMBL" id="MCS5734363.1"/>
    </source>
</evidence>
<dbReference type="Pfam" id="PF02653">
    <property type="entry name" value="BPD_transp_2"/>
    <property type="match status" value="1"/>
</dbReference>
<dbReference type="InterPro" id="IPR001851">
    <property type="entry name" value="ABC_transp_permease"/>
</dbReference>
<dbReference type="CDD" id="cd06580">
    <property type="entry name" value="TM_PBP1_transp_TpRbsC_like"/>
    <property type="match status" value="1"/>
</dbReference>
<dbReference type="PANTHER" id="PTHR47089">
    <property type="entry name" value="ABC TRANSPORTER, PERMEASE PROTEIN"/>
    <property type="match status" value="1"/>
</dbReference>
<feature type="transmembrane region" description="Helical" evidence="7">
    <location>
        <begin position="277"/>
        <end position="305"/>
    </location>
</feature>
<evidence type="ECO:0000256" key="4">
    <source>
        <dbReference type="ARBA" id="ARBA00022989"/>
    </source>
</evidence>
<keyword evidence="4 7" id="KW-1133">Transmembrane helix</keyword>
<organism evidence="8 9">
    <name type="scientific">Herbiconiux daphne</name>
    <dbReference type="NCBI Taxonomy" id="2970914"/>
    <lineage>
        <taxon>Bacteria</taxon>
        <taxon>Bacillati</taxon>
        <taxon>Actinomycetota</taxon>
        <taxon>Actinomycetes</taxon>
        <taxon>Micrococcales</taxon>
        <taxon>Microbacteriaceae</taxon>
        <taxon>Herbiconiux</taxon>
    </lineage>
</organism>
<gene>
    <name evidence="8" type="ORF">N1032_11505</name>
</gene>
<evidence type="ECO:0000256" key="5">
    <source>
        <dbReference type="ARBA" id="ARBA00023136"/>
    </source>
</evidence>
<name>A0ABT2H349_9MICO</name>
<feature type="transmembrane region" description="Helical" evidence="7">
    <location>
        <begin position="137"/>
        <end position="157"/>
    </location>
</feature>
<evidence type="ECO:0000256" key="1">
    <source>
        <dbReference type="ARBA" id="ARBA00004651"/>
    </source>
</evidence>
<feature type="transmembrane region" description="Helical" evidence="7">
    <location>
        <begin position="12"/>
        <end position="34"/>
    </location>
</feature>
<keyword evidence="2" id="KW-1003">Cell membrane</keyword>
<accession>A0ABT2H349</accession>
<evidence type="ECO:0000256" key="7">
    <source>
        <dbReference type="SAM" id="Phobius"/>
    </source>
</evidence>
<feature type="transmembrane region" description="Helical" evidence="7">
    <location>
        <begin position="79"/>
        <end position="99"/>
    </location>
</feature>
<comment type="subcellular location">
    <subcellularLocation>
        <location evidence="1">Cell membrane</location>
        <topology evidence="1">Multi-pass membrane protein</topology>
    </subcellularLocation>
</comment>
<comment type="caution">
    <text evidence="8">The sequence shown here is derived from an EMBL/GenBank/DDBJ whole genome shotgun (WGS) entry which is preliminary data.</text>
</comment>
<dbReference type="Proteomes" id="UP001165586">
    <property type="component" value="Unassembled WGS sequence"/>
</dbReference>
<sequence>MNPYVAVALRRLAPIVLALVLFAVLLQLIGYQGIEVLQDIFKGSVGTPNALVQTLRWTIPLVIIGLGAVVSFRSGFFNVGGLGQFYLGAIGATSVATAMPDGPPAVVVTLAVLAGIALGAVWSIVPGILRIVFGADEVITTIMANFVAQYLLLYLLAGPMMDRSSDTAQGAASAPIADDLRISTSNGLSPVTLGVTVAVIVIIWLLLARTSFGVLSGIAGRNGVMLRWQGVKVGRIGLVAFGLSGGLAGLAGALEIMGPSGKLVTGLSPQVGNNAMLVALVAGLAVFGSVAAALFFGALTAASLFLPVAAQLPASAIVVLNGFIAMLVTAQLRLPHWATRRRRPTPGAAEPDPVEQVPLEPKVLS</sequence>
<keyword evidence="5 7" id="KW-0472">Membrane</keyword>
<dbReference type="RefSeq" id="WP_259539236.1">
    <property type="nucleotide sequence ID" value="NZ_JANLCJ010000004.1"/>
</dbReference>
<feature type="region of interest" description="Disordered" evidence="6">
    <location>
        <begin position="342"/>
        <end position="365"/>
    </location>
</feature>